<dbReference type="CDD" id="cd00165">
    <property type="entry name" value="S4"/>
    <property type="match status" value="1"/>
</dbReference>
<dbReference type="Proteomes" id="UP000483004">
    <property type="component" value="Unassembled WGS sequence"/>
</dbReference>
<dbReference type="SUPFAM" id="SSF55174">
    <property type="entry name" value="Alpha-L RNA-binding motif"/>
    <property type="match status" value="1"/>
</dbReference>
<comment type="caution">
    <text evidence="7">The sequence shown here is derived from an EMBL/GenBank/DDBJ whole genome shotgun (WGS) entry which is preliminary data.</text>
</comment>
<proteinExistence type="inferred from homology"/>
<keyword evidence="3" id="KW-0238">DNA-binding</keyword>
<feature type="domain" description="RNA-binding S4" evidence="6">
    <location>
        <begin position="7"/>
        <end position="70"/>
    </location>
</feature>
<name>A0A6L3VVS7_9ACTN</name>
<dbReference type="InterPro" id="IPR002942">
    <property type="entry name" value="S4_RNA-bd"/>
</dbReference>
<evidence type="ECO:0000313" key="7">
    <source>
        <dbReference type="EMBL" id="KAB2380160.1"/>
    </source>
</evidence>
<evidence type="ECO:0000259" key="6">
    <source>
        <dbReference type="SMART" id="SM00363"/>
    </source>
</evidence>
<gene>
    <name evidence="7" type="ORF">F9B16_18460</name>
</gene>
<dbReference type="Gene3D" id="3.10.290.10">
    <property type="entry name" value="RNA-binding S4 domain"/>
    <property type="match status" value="1"/>
</dbReference>
<evidence type="ECO:0000256" key="4">
    <source>
        <dbReference type="PROSITE-ProRule" id="PRU00182"/>
    </source>
</evidence>
<keyword evidence="2 4" id="KW-0694">RNA-binding</keyword>
<comment type="similarity">
    <text evidence="1">Belongs to the HSP15 family.</text>
</comment>
<dbReference type="GO" id="GO:0043023">
    <property type="term" value="F:ribosomal large subunit binding"/>
    <property type="evidence" value="ECO:0007669"/>
    <property type="project" value="InterPro"/>
</dbReference>
<dbReference type="OrthoDB" id="9797176at2"/>
<protein>
    <submittedName>
        <fullName evidence="7">RNA-binding S4 domain-containing protein</fullName>
    </submittedName>
</protein>
<dbReference type="RefSeq" id="WP_151541327.1">
    <property type="nucleotide sequence ID" value="NZ_WBMR01000047.1"/>
</dbReference>
<evidence type="ECO:0000256" key="1">
    <source>
        <dbReference type="ARBA" id="ARBA00008396"/>
    </source>
</evidence>
<dbReference type="AlphaFoldDB" id="A0A6L3VVS7"/>
<dbReference type="InterPro" id="IPR036986">
    <property type="entry name" value="S4_RNA-bd_sf"/>
</dbReference>
<dbReference type="GO" id="GO:0003677">
    <property type="term" value="F:DNA binding"/>
    <property type="evidence" value="ECO:0007669"/>
    <property type="project" value="UniProtKB-KW"/>
</dbReference>
<reference evidence="7 8" key="1">
    <citation type="submission" date="2019-09" db="EMBL/GenBank/DDBJ databases">
        <title>Actinomadura physcomitrii sp. nov., a novel actinomycete isolated from moss [Physcomitrium sphaericum (Ludw) Fuernr].</title>
        <authorList>
            <person name="Liu C."/>
            <person name="Zhuang X."/>
        </authorList>
    </citation>
    <scope>NUCLEOTIDE SEQUENCE [LARGE SCALE GENOMIC DNA]</scope>
    <source>
        <strain evidence="7 8">CYP1-1B</strain>
    </source>
</reference>
<organism evidence="7 8">
    <name type="scientific">Actinomadura montaniterrae</name>
    <dbReference type="NCBI Taxonomy" id="1803903"/>
    <lineage>
        <taxon>Bacteria</taxon>
        <taxon>Bacillati</taxon>
        <taxon>Actinomycetota</taxon>
        <taxon>Actinomycetes</taxon>
        <taxon>Streptosporangiales</taxon>
        <taxon>Thermomonosporaceae</taxon>
        <taxon>Actinomadura</taxon>
    </lineage>
</organism>
<feature type="region of interest" description="Disordered" evidence="5">
    <location>
        <begin position="81"/>
        <end position="133"/>
    </location>
</feature>
<evidence type="ECO:0000256" key="5">
    <source>
        <dbReference type="SAM" id="MobiDB-lite"/>
    </source>
</evidence>
<dbReference type="GO" id="GO:0003727">
    <property type="term" value="F:single-stranded RNA binding"/>
    <property type="evidence" value="ECO:0007669"/>
    <property type="project" value="InterPro"/>
</dbReference>
<sequence length="133" mass="14836">MADEGTVRVDLWIWSVRLLKTRSMATTACRAGHVRVNDERAKPATAVKIGDEVRLRHDGRERIVVVQKIVRKRVGAPAAAECLIDKSPPPPPREALVPIGRRDRGAGRPTKRDRRELDRLRALNSTLNRPPAG</sequence>
<dbReference type="PROSITE" id="PS50889">
    <property type="entry name" value="S4"/>
    <property type="match status" value="1"/>
</dbReference>
<dbReference type="SMART" id="SM00363">
    <property type="entry name" value="S4"/>
    <property type="match status" value="1"/>
</dbReference>
<feature type="compositionally biased region" description="Polar residues" evidence="5">
    <location>
        <begin position="123"/>
        <end position="133"/>
    </location>
</feature>
<evidence type="ECO:0000313" key="8">
    <source>
        <dbReference type="Proteomes" id="UP000483004"/>
    </source>
</evidence>
<dbReference type="InterPro" id="IPR025708">
    <property type="entry name" value="HSP15"/>
</dbReference>
<keyword evidence="8" id="KW-1185">Reference proteome</keyword>
<evidence type="ECO:0000256" key="2">
    <source>
        <dbReference type="ARBA" id="ARBA00022884"/>
    </source>
</evidence>
<accession>A0A6L3VVS7</accession>
<dbReference type="PIRSF" id="PIRSF016821">
    <property type="entry name" value="HSP15"/>
    <property type="match status" value="1"/>
</dbReference>
<dbReference type="Pfam" id="PF01479">
    <property type="entry name" value="S4"/>
    <property type="match status" value="1"/>
</dbReference>
<dbReference type="EMBL" id="WBMR01000047">
    <property type="protein sequence ID" value="KAB2380160.1"/>
    <property type="molecule type" value="Genomic_DNA"/>
</dbReference>
<dbReference type="GO" id="GO:0034605">
    <property type="term" value="P:cellular response to heat"/>
    <property type="evidence" value="ECO:0007669"/>
    <property type="project" value="InterPro"/>
</dbReference>
<evidence type="ECO:0000256" key="3">
    <source>
        <dbReference type="ARBA" id="ARBA00023125"/>
    </source>
</evidence>